<dbReference type="Proteomes" id="UP000827092">
    <property type="component" value="Unassembled WGS sequence"/>
</dbReference>
<dbReference type="EMBL" id="JAFNEN010000092">
    <property type="protein sequence ID" value="KAG8195147.1"/>
    <property type="molecule type" value="Genomic_DNA"/>
</dbReference>
<name>A0AAV6VEL7_9ARAC</name>
<evidence type="ECO:0000313" key="1">
    <source>
        <dbReference type="EMBL" id="KAG8195147.1"/>
    </source>
</evidence>
<comment type="caution">
    <text evidence="1">The sequence shown here is derived from an EMBL/GenBank/DDBJ whole genome shotgun (WGS) entry which is preliminary data.</text>
</comment>
<organism evidence="1 2">
    <name type="scientific">Oedothorax gibbosus</name>
    <dbReference type="NCBI Taxonomy" id="931172"/>
    <lineage>
        <taxon>Eukaryota</taxon>
        <taxon>Metazoa</taxon>
        <taxon>Ecdysozoa</taxon>
        <taxon>Arthropoda</taxon>
        <taxon>Chelicerata</taxon>
        <taxon>Arachnida</taxon>
        <taxon>Araneae</taxon>
        <taxon>Araneomorphae</taxon>
        <taxon>Entelegynae</taxon>
        <taxon>Araneoidea</taxon>
        <taxon>Linyphiidae</taxon>
        <taxon>Erigoninae</taxon>
        <taxon>Oedothorax</taxon>
    </lineage>
</organism>
<evidence type="ECO:0000313" key="2">
    <source>
        <dbReference type="Proteomes" id="UP000827092"/>
    </source>
</evidence>
<protein>
    <submittedName>
        <fullName evidence="1">Uncharacterized protein</fullName>
    </submittedName>
</protein>
<gene>
    <name evidence="1" type="ORF">JTE90_023324</name>
</gene>
<accession>A0AAV6VEL7</accession>
<proteinExistence type="predicted"/>
<keyword evidence="2" id="KW-1185">Reference proteome</keyword>
<dbReference type="AlphaFoldDB" id="A0AAV6VEL7"/>
<reference evidence="1 2" key="1">
    <citation type="journal article" date="2022" name="Nat. Ecol. Evol.">
        <title>A masculinizing supergene underlies an exaggerated male reproductive morph in a spider.</title>
        <authorList>
            <person name="Hendrickx F."/>
            <person name="De Corte Z."/>
            <person name="Sonet G."/>
            <person name="Van Belleghem S.M."/>
            <person name="Kostlbacher S."/>
            <person name="Vangestel C."/>
        </authorList>
    </citation>
    <scope>NUCLEOTIDE SEQUENCE [LARGE SCALE GENOMIC DNA]</scope>
    <source>
        <strain evidence="1">W744_W776</strain>
    </source>
</reference>
<sequence length="73" mass="8312">MDKGFSWFPQDMESPLNGSVKDNGYLQVSSASEDLTRVVIGLSVMSLLEWRVWLVLMASLERLSMNYSRRIGL</sequence>